<dbReference type="EMBL" id="QGTR01000001">
    <property type="protein sequence ID" value="PWW04165.1"/>
    <property type="molecule type" value="Genomic_DNA"/>
</dbReference>
<dbReference type="PANTHER" id="PTHR38436">
    <property type="entry name" value="POLYKETIDE CYCLASE SNOAL-LIKE DOMAIN"/>
    <property type="match status" value="1"/>
</dbReference>
<gene>
    <name evidence="1" type="ORF">DFR52_101856</name>
</gene>
<comment type="caution">
    <text evidence="1">The sequence shown here is derived from an EMBL/GenBank/DDBJ whole genome shotgun (WGS) entry which is preliminary data.</text>
</comment>
<dbReference type="InterPro" id="IPR032710">
    <property type="entry name" value="NTF2-like_dom_sf"/>
</dbReference>
<protein>
    <submittedName>
        <fullName evidence="1">Putative ester cyclase</fullName>
    </submittedName>
</protein>
<dbReference type="PANTHER" id="PTHR38436:SF1">
    <property type="entry name" value="ESTER CYCLASE"/>
    <property type="match status" value="1"/>
</dbReference>
<dbReference type="SUPFAM" id="SSF54427">
    <property type="entry name" value="NTF2-like"/>
    <property type="match status" value="1"/>
</dbReference>
<evidence type="ECO:0000313" key="1">
    <source>
        <dbReference type="EMBL" id="PWW04165.1"/>
    </source>
</evidence>
<dbReference type="Proteomes" id="UP000246352">
    <property type="component" value="Unassembled WGS sequence"/>
</dbReference>
<proteinExistence type="predicted"/>
<keyword evidence="2" id="KW-1185">Reference proteome</keyword>
<dbReference type="AlphaFoldDB" id="A0A317PTX9"/>
<name>A0A317PTX9_9HYPH</name>
<sequence length="128" mass="14758">MPKAELERIYRRYIDCLNARDWNNLDRVVGEDVHYNAERVGLSGYRAMLERDFRAIPDLRFNIGLIACDPPHVASRLLFDCTPVGELFGLPVNGRRVSFSENVFYQFRERRIAAVWSVIDKAAIAAQL</sequence>
<dbReference type="Pfam" id="PF07366">
    <property type="entry name" value="SnoaL"/>
    <property type="match status" value="1"/>
</dbReference>
<dbReference type="InterPro" id="IPR009959">
    <property type="entry name" value="Cyclase_SnoaL-like"/>
</dbReference>
<accession>A0A317PTX9</accession>
<evidence type="ECO:0000313" key="2">
    <source>
        <dbReference type="Proteomes" id="UP000246352"/>
    </source>
</evidence>
<reference evidence="1 2" key="1">
    <citation type="submission" date="2018-05" db="EMBL/GenBank/DDBJ databases">
        <title>Genomic Encyclopedia of Type Strains, Phase IV (KMG-IV): sequencing the most valuable type-strain genomes for metagenomic binning, comparative biology and taxonomic classification.</title>
        <authorList>
            <person name="Goeker M."/>
        </authorList>
    </citation>
    <scope>NUCLEOTIDE SEQUENCE [LARGE SCALE GENOMIC DNA]</scope>
    <source>
        <strain evidence="1 2">DSM 16791</strain>
    </source>
</reference>
<organism evidence="1 2">
    <name type="scientific">Hoeflea marina</name>
    <dbReference type="NCBI Taxonomy" id="274592"/>
    <lineage>
        <taxon>Bacteria</taxon>
        <taxon>Pseudomonadati</taxon>
        <taxon>Pseudomonadota</taxon>
        <taxon>Alphaproteobacteria</taxon>
        <taxon>Hyphomicrobiales</taxon>
        <taxon>Rhizobiaceae</taxon>
        <taxon>Hoeflea</taxon>
    </lineage>
</organism>
<dbReference type="GO" id="GO:0030638">
    <property type="term" value="P:polyketide metabolic process"/>
    <property type="evidence" value="ECO:0007669"/>
    <property type="project" value="InterPro"/>
</dbReference>
<dbReference type="RefSeq" id="WP_210205758.1">
    <property type="nucleotide sequence ID" value="NZ_QGTR01000001.1"/>
</dbReference>
<dbReference type="Gene3D" id="3.10.450.50">
    <property type="match status" value="1"/>
</dbReference>